<dbReference type="EMBL" id="CP001145">
    <property type="protein sequence ID" value="ACI17062.1"/>
    <property type="molecule type" value="Genomic_DNA"/>
</dbReference>
<organism evidence="3 4">
    <name type="scientific">Coprothermobacter proteolyticus (strain ATCC 35245 / DSM 5265 / OCM 4 / BT)</name>
    <dbReference type="NCBI Taxonomy" id="309798"/>
    <lineage>
        <taxon>Bacteria</taxon>
        <taxon>Pseudomonadati</taxon>
        <taxon>Coprothermobacterota</taxon>
        <taxon>Coprothermobacteria</taxon>
        <taxon>Coprothermobacterales</taxon>
        <taxon>Coprothermobacteraceae</taxon>
        <taxon>Coprothermobacter</taxon>
    </lineage>
</organism>
<dbReference type="EC" id="1.21.4.2" evidence="3"/>
<accession>B5Y748</accession>
<sequence length="487" mass="53223">MEKAENKNTEFLQRAPEFVRSYEQCVGYPPNQVFIGNMNPEELENIPQPWYEHLTEAKRFGKFGEIMPEDEFYGLMQIADVFDLVWLEESFAQQIKEKLSKHPLLDEKDLSKLKGKPLAEIEKHIEDEGIPLKLDGKVVGCVRKAHEMDETLAAHVMLENLATKASAILALKHLLRNTNMDPGAIEYIIECSEEACGDMNQRGGGNFAKAIGEIVGTVNATGSDVRGFCAGPAHAILHAASMVASGVFKNVAVVAGGATAKLGMNAKEHVKKGVPLLEDVLGGFAVLISENDGVSPEIRLDSIGVHTVGTGSSPQQVMGALTVKPLEKLGLNLQDVDKYAPEMQNPEVTEPAGAGDVPKSNYKMIAALAVKRGEITKENMDDFIRKHGMPGFAPTQGHIPSGVPIMGYAREKILEGKLSRVMVIGKGSLFLSRMTNQFDGVSFLIENNKGKEEEKLAEVKAGEEEQLRKLLADVLRDVANRLRNEEV</sequence>
<dbReference type="Pfam" id="PF08545">
    <property type="entry name" value="ACP_syn_III"/>
    <property type="match status" value="1"/>
</dbReference>
<evidence type="ECO:0000259" key="2">
    <source>
        <dbReference type="Pfam" id="PF19364"/>
    </source>
</evidence>
<keyword evidence="3" id="KW-0560">Oxidoreductase</keyword>
<dbReference type="AlphaFoldDB" id="B5Y748"/>
<evidence type="ECO:0000313" key="4">
    <source>
        <dbReference type="Proteomes" id="UP000001732"/>
    </source>
</evidence>
<dbReference type="InterPro" id="IPR016039">
    <property type="entry name" value="Thiolase-like"/>
</dbReference>
<feature type="domain" description="Beta-ketoacyl-[acyl-carrier-protein] synthase III N-terminal" evidence="1">
    <location>
        <begin position="224"/>
        <end position="292"/>
    </location>
</feature>
<protein>
    <submittedName>
        <fullName evidence="3">Glycine/sarcosine/betaine reductase complex component C subunit beta (Protein PC beta)</fullName>
        <ecNumber evidence="3">1.21.4.2</ecNumber>
        <ecNumber evidence="3">1.21.4.3</ecNumber>
        <ecNumber evidence="3">1.21.4.4</ecNumber>
    </submittedName>
</protein>
<dbReference type="GO" id="GO:0030699">
    <property type="term" value="F:glycine reductase activity"/>
    <property type="evidence" value="ECO:0007669"/>
    <property type="project" value="UniProtKB-EC"/>
</dbReference>
<dbReference type="GO" id="GO:0016746">
    <property type="term" value="F:acyltransferase activity"/>
    <property type="evidence" value="ECO:0007669"/>
    <property type="project" value="InterPro"/>
</dbReference>
<evidence type="ECO:0000259" key="1">
    <source>
        <dbReference type="Pfam" id="PF08545"/>
    </source>
</evidence>
<proteinExistence type="predicted"/>
<feature type="domain" description="DUF5940" evidence="2">
    <location>
        <begin position="317"/>
        <end position="484"/>
    </location>
</feature>
<dbReference type="EC" id="1.21.4.3" evidence="3"/>
<reference evidence="3 4" key="2">
    <citation type="journal article" date="2014" name="Genome Announc.">
        <title>Complete Genome Sequence of Coprothermobacter proteolyticus DSM 5265.</title>
        <authorList>
            <person name="Alexiev A."/>
            <person name="Coil D.A."/>
            <person name="Badger J.H."/>
            <person name="Enticknap J."/>
            <person name="Ward N."/>
            <person name="Robb F.T."/>
            <person name="Eisen J.A."/>
        </authorList>
    </citation>
    <scope>NUCLEOTIDE SEQUENCE [LARGE SCALE GENOMIC DNA]</scope>
    <source>
        <strain evidence="4">ATCC 35245 / DSM 5265 / OCM 4 / BT</strain>
    </source>
</reference>
<dbReference type="eggNOG" id="COG0332">
    <property type="taxonomic scope" value="Bacteria"/>
</dbReference>
<dbReference type="NCBIfam" id="NF040746">
    <property type="entry name" value="reduct_C_beta"/>
    <property type="match status" value="1"/>
</dbReference>
<gene>
    <name evidence="3" type="ordered locus">COPRO5265_0227</name>
</gene>
<dbReference type="InterPro" id="IPR013751">
    <property type="entry name" value="ACP_syn_III_N"/>
</dbReference>
<dbReference type="Gene3D" id="3.40.47.10">
    <property type="match status" value="1"/>
</dbReference>
<dbReference type="KEGG" id="cpo:COPRO5265_0227"/>
<dbReference type="GO" id="GO:0033794">
    <property type="term" value="F:sarcosine reductase activity"/>
    <property type="evidence" value="ECO:0007669"/>
    <property type="project" value="UniProtKB-EC"/>
</dbReference>
<dbReference type="SUPFAM" id="SSF53901">
    <property type="entry name" value="Thiolase-like"/>
    <property type="match status" value="1"/>
</dbReference>
<dbReference type="Pfam" id="PF19364">
    <property type="entry name" value="DUF5940"/>
    <property type="match status" value="1"/>
</dbReference>
<name>B5Y748_COPPD</name>
<dbReference type="CDD" id="cd00827">
    <property type="entry name" value="init_cond_enzymes"/>
    <property type="match status" value="1"/>
</dbReference>
<keyword evidence="4" id="KW-1185">Reference proteome</keyword>
<dbReference type="Proteomes" id="UP000001732">
    <property type="component" value="Chromosome"/>
</dbReference>
<evidence type="ECO:0000313" key="3">
    <source>
        <dbReference type="EMBL" id="ACI17062.1"/>
    </source>
</evidence>
<dbReference type="STRING" id="309798.COPRO5265_0227"/>
<dbReference type="GO" id="GO:0033795">
    <property type="term" value="F:betaine reductase activity"/>
    <property type="evidence" value="ECO:0007669"/>
    <property type="project" value="UniProtKB-EC"/>
</dbReference>
<dbReference type="EC" id="1.21.4.4" evidence="3"/>
<dbReference type="InterPro" id="IPR045984">
    <property type="entry name" value="DUF5940"/>
</dbReference>
<reference evidence="4" key="1">
    <citation type="submission" date="2008-08" db="EMBL/GenBank/DDBJ databases">
        <title>The complete genome sequence of Coprothermobacter proteolyticus strain ATCC 5245 / DSM 5265 / BT.</title>
        <authorList>
            <person name="Dodson R.J."/>
            <person name="Durkin A.S."/>
            <person name="Wu M."/>
            <person name="Eisen J."/>
            <person name="Sutton G."/>
        </authorList>
    </citation>
    <scope>NUCLEOTIDE SEQUENCE [LARGE SCALE GENOMIC DNA]</scope>
    <source>
        <strain evidence="4">ATCC 35245 / DSM 5265 / OCM 4 / BT</strain>
    </source>
</reference>